<proteinExistence type="predicted"/>
<reference evidence="1" key="1">
    <citation type="submission" date="2022-10" db="EMBL/GenBank/DDBJ databases">
        <title>Culturing micro-colonial fungi from biological soil crusts in the Mojave desert and describing Neophaeococcomyces mojavensis, and introducing the new genera and species Taxawa tesnikishii.</title>
        <authorList>
            <person name="Kurbessoian T."/>
            <person name="Stajich J.E."/>
        </authorList>
    </citation>
    <scope>NUCLEOTIDE SEQUENCE</scope>
    <source>
        <strain evidence="1">JES_115</strain>
    </source>
</reference>
<dbReference type="EMBL" id="JAPDRP010000013">
    <property type="protein sequence ID" value="KAJ9642575.1"/>
    <property type="molecule type" value="Genomic_DNA"/>
</dbReference>
<sequence>MAQRFSPVGSDAWTSGKDFTGRSSAARIEHMQKAYNEDAFIAYASSLRDGRTCTLSSKFSVGTRNFVKKITFDDEVEWIVRLRMPPLEDFEEETERLSPPESDSEKENEKRRERYEMQSELDTMEFLLRHSAIPVPKVHGYDLDNKLIGVPFSIMDYIPGSTAEKVSSAYPGSKSGIPAQYAEKFWRQIAKTMLQLAFIRLPKIGSIIRDPSNPYAFVVGPLVYPGTGPYASTAEFYNEYPLALANELRNTRLGELAEELVEAFQSFVPCRSSPSISIDDKSSRGFALVNYDLGSQNVIVDSEFDILAVIDLDSVMAMPDAGLYNLPDFMGVEPVVPGTVRSFPWMIEYARHGRQSVQIVEEVGREQSEKDHQGLEGNRMFVLTSAGFFSKEAVAFRSLICIHTWQGAAMKNWLPGLKWLSEHSEAEVAQFYEI</sequence>
<accession>A0ACC2Z4N0</accession>
<protein>
    <submittedName>
        <fullName evidence="1">Uncharacterized protein</fullName>
    </submittedName>
</protein>
<gene>
    <name evidence="1" type="ORF">H2199_004956</name>
</gene>
<comment type="caution">
    <text evidence="1">The sequence shown here is derived from an EMBL/GenBank/DDBJ whole genome shotgun (WGS) entry which is preliminary data.</text>
</comment>
<organism evidence="1 2">
    <name type="scientific">Coniosporium tulheliwenetii</name>
    <dbReference type="NCBI Taxonomy" id="3383036"/>
    <lineage>
        <taxon>Eukaryota</taxon>
        <taxon>Fungi</taxon>
        <taxon>Dikarya</taxon>
        <taxon>Ascomycota</taxon>
        <taxon>Pezizomycotina</taxon>
        <taxon>Dothideomycetes</taxon>
        <taxon>Dothideomycetes incertae sedis</taxon>
        <taxon>Coniosporium</taxon>
    </lineage>
</organism>
<keyword evidence="2" id="KW-1185">Reference proteome</keyword>
<dbReference type="Proteomes" id="UP001172680">
    <property type="component" value="Unassembled WGS sequence"/>
</dbReference>
<evidence type="ECO:0000313" key="2">
    <source>
        <dbReference type="Proteomes" id="UP001172680"/>
    </source>
</evidence>
<name>A0ACC2Z4N0_9PEZI</name>
<evidence type="ECO:0000313" key="1">
    <source>
        <dbReference type="EMBL" id="KAJ9642575.1"/>
    </source>
</evidence>